<dbReference type="GO" id="GO:0006749">
    <property type="term" value="P:glutathione metabolic process"/>
    <property type="evidence" value="ECO:0007669"/>
    <property type="project" value="TreeGrafter"/>
</dbReference>
<dbReference type="EMBL" id="CAJPIZ010014129">
    <property type="protein sequence ID" value="CAG2114607.1"/>
    <property type="molecule type" value="Genomic_DNA"/>
</dbReference>
<dbReference type="InterPro" id="IPR040079">
    <property type="entry name" value="Glutathione_S-Trfase"/>
</dbReference>
<comment type="function">
    <text evidence="1">Conjugation of reduced glutathione to a wide number of exogenous and endogenous hydrophobic electrophiles.</text>
</comment>
<dbReference type="InterPro" id="IPR050213">
    <property type="entry name" value="GST_superfamily"/>
</dbReference>
<dbReference type="EC" id="2.5.1.18" evidence="4"/>
<protein>
    <recommendedName>
        <fullName evidence="4">glutathione transferase</fullName>
        <ecNumber evidence="4">2.5.1.18</ecNumber>
    </recommendedName>
</protein>
<evidence type="ECO:0000256" key="5">
    <source>
        <dbReference type="ARBA" id="ARBA00022679"/>
    </source>
</evidence>
<comment type="subunit">
    <text evidence="3">Homodimer.</text>
</comment>
<accession>A0A7R9L573</accession>
<evidence type="ECO:0000313" key="10">
    <source>
        <dbReference type="Proteomes" id="UP000759131"/>
    </source>
</evidence>
<dbReference type="GO" id="GO:0042178">
    <property type="term" value="P:xenobiotic catabolic process"/>
    <property type="evidence" value="ECO:0007669"/>
    <property type="project" value="UniProtKB-ARBA"/>
</dbReference>
<reference evidence="9" key="1">
    <citation type="submission" date="2020-11" db="EMBL/GenBank/DDBJ databases">
        <authorList>
            <person name="Tran Van P."/>
        </authorList>
    </citation>
    <scope>NUCLEOTIDE SEQUENCE</scope>
</reference>
<keyword evidence="5" id="KW-0808">Transferase</keyword>
<dbReference type="InterPro" id="IPR036249">
    <property type="entry name" value="Thioredoxin-like_sf"/>
</dbReference>
<dbReference type="InterPro" id="IPR004045">
    <property type="entry name" value="Glutathione_S-Trfase_N"/>
</dbReference>
<dbReference type="PANTHER" id="PTHR11571">
    <property type="entry name" value="GLUTATHIONE S-TRANSFERASE"/>
    <property type="match status" value="1"/>
</dbReference>
<dbReference type="GO" id="GO:0004364">
    <property type="term" value="F:glutathione transferase activity"/>
    <property type="evidence" value="ECO:0007669"/>
    <property type="project" value="UniProtKB-EC"/>
</dbReference>
<dbReference type="OrthoDB" id="422574at2759"/>
<dbReference type="SUPFAM" id="SSF47616">
    <property type="entry name" value="GST C-terminal domain-like"/>
    <property type="match status" value="1"/>
</dbReference>
<evidence type="ECO:0000259" key="8">
    <source>
        <dbReference type="PROSITE" id="PS50405"/>
    </source>
</evidence>
<dbReference type="InterPro" id="IPR010987">
    <property type="entry name" value="Glutathione-S-Trfase_C-like"/>
</dbReference>
<dbReference type="Proteomes" id="UP000759131">
    <property type="component" value="Unassembled WGS sequence"/>
</dbReference>
<organism evidence="9">
    <name type="scientific">Medioppia subpectinata</name>
    <dbReference type="NCBI Taxonomy" id="1979941"/>
    <lineage>
        <taxon>Eukaryota</taxon>
        <taxon>Metazoa</taxon>
        <taxon>Ecdysozoa</taxon>
        <taxon>Arthropoda</taxon>
        <taxon>Chelicerata</taxon>
        <taxon>Arachnida</taxon>
        <taxon>Acari</taxon>
        <taxon>Acariformes</taxon>
        <taxon>Sarcoptiformes</taxon>
        <taxon>Oribatida</taxon>
        <taxon>Brachypylina</taxon>
        <taxon>Oppioidea</taxon>
        <taxon>Oppiidae</taxon>
        <taxon>Medioppia</taxon>
    </lineage>
</organism>
<dbReference type="InterPro" id="IPR004046">
    <property type="entry name" value="GST_C"/>
</dbReference>
<dbReference type="Pfam" id="PF14497">
    <property type="entry name" value="GST_C_3"/>
    <property type="match status" value="1"/>
</dbReference>
<dbReference type="PROSITE" id="PS50404">
    <property type="entry name" value="GST_NTER"/>
    <property type="match status" value="1"/>
</dbReference>
<feature type="domain" description="GST N-terminal" evidence="7">
    <location>
        <begin position="5"/>
        <end position="94"/>
    </location>
</feature>
<dbReference type="Gene3D" id="3.40.30.10">
    <property type="entry name" value="Glutaredoxin"/>
    <property type="match status" value="1"/>
</dbReference>
<keyword evidence="10" id="KW-1185">Reference proteome</keyword>
<comment type="similarity">
    <text evidence="2">Belongs to the GST superfamily. Mu family.</text>
</comment>
<dbReference type="InterPro" id="IPR036282">
    <property type="entry name" value="Glutathione-S-Trfase_C_sf"/>
</dbReference>
<evidence type="ECO:0000256" key="3">
    <source>
        <dbReference type="ARBA" id="ARBA00011738"/>
    </source>
</evidence>
<dbReference type="EMBL" id="OC868704">
    <property type="protein sequence ID" value="CAD7634177.1"/>
    <property type="molecule type" value="Genomic_DNA"/>
</dbReference>
<dbReference type="SUPFAM" id="SSF52833">
    <property type="entry name" value="Thioredoxin-like"/>
    <property type="match status" value="1"/>
</dbReference>
<gene>
    <name evidence="9" type="ORF">OSB1V03_LOCUS14573</name>
</gene>
<dbReference type="CDD" id="cd03075">
    <property type="entry name" value="GST_N_Mu"/>
    <property type="match status" value="1"/>
</dbReference>
<dbReference type="PANTHER" id="PTHR11571:SF222">
    <property type="entry name" value="GLUTATHIONE TRANSFERASE"/>
    <property type="match status" value="1"/>
</dbReference>
<dbReference type="FunFam" id="1.20.1050.10:FF:000101">
    <property type="entry name" value="Glutathione S-transferase Mu 4"/>
    <property type="match status" value="1"/>
</dbReference>
<dbReference type="SFLD" id="SFLDS00019">
    <property type="entry name" value="Glutathione_Transferase_(cytos"/>
    <property type="match status" value="1"/>
</dbReference>
<dbReference type="AlphaFoldDB" id="A0A7R9L573"/>
<evidence type="ECO:0000256" key="2">
    <source>
        <dbReference type="ARBA" id="ARBA00005861"/>
    </source>
</evidence>
<evidence type="ECO:0000256" key="6">
    <source>
        <dbReference type="ARBA" id="ARBA00047960"/>
    </source>
</evidence>
<dbReference type="PROSITE" id="PS50405">
    <property type="entry name" value="GST_CTER"/>
    <property type="match status" value="1"/>
</dbReference>
<comment type="catalytic activity">
    <reaction evidence="6">
        <text>RX + glutathione = an S-substituted glutathione + a halide anion + H(+)</text>
        <dbReference type="Rhea" id="RHEA:16437"/>
        <dbReference type="ChEBI" id="CHEBI:15378"/>
        <dbReference type="ChEBI" id="CHEBI:16042"/>
        <dbReference type="ChEBI" id="CHEBI:17792"/>
        <dbReference type="ChEBI" id="CHEBI:57925"/>
        <dbReference type="ChEBI" id="CHEBI:90779"/>
        <dbReference type="EC" id="2.5.1.18"/>
    </reaction>
</comment>
<evidence type="ECO:0000256" key="4">
    <source>
        <dbReference type="ARBA" id="ARBA00012452"/>
    </source>
</evidence>
<evidence type="ECO:0000259" key="7">
    <source>
        <dbReference type="PROSITE" id="PS50404"/>
    </source>
</evidence>
<proteinExistence type="inferred from homology"/>
<evidence type="ECO:0000313" key="9">
    <source>
        <dbReference type="EMBL" id="CAD7634177.1"/>
    </source>
</evidence>
<dbReference type="Pfam" id="PF02798">
    <property type="entry name" value="GST_N"/>
    <property type="match status" value="1"/>
</dbReference>
<sequence>MSDTSVPTIGYYRIRGLAQPIRLLLTYKGVKFIDKFYGKSGAKDFDEFTGVWFAEKTTLGLDFPGIPYYMEGTLKLTQSTAIMRYLGRKHGLTATDETGLVRQDLLEQQLTDIWMSFTYGLLFNKDYETLKVQYLSETLPQVLGRLSRFLGARQWFTGNCINYVDFWAYEVLDWLRLFSTGAVNEYQN</sequence>
<dbReference type="Gene3D" id="1.20.1050.10">
    <property type="match status" value="1"/>
</dbReference>
<evidence type="ECO:0000256" key="1">
    <source>
        <dbReference type="ARBA" id="ARBA00003701"/>
    </source>
</evidence>
<feature type="domain" description="GST C-terminal" evidence="8">
    <location>
        <begin position="96"/>
        <end position="188"/>
    </location>
</feature>
<name>A0A7R9L573_9ACAR</name>